<keyword evidence="1" id="KW-1185">Reference proteome</keyword>
<reference evidence="2" key="1">
    <citation type="submission" date="2017-02" db="UniProtKB">
        <authorList>
            <consortium name="WormBaseParasite"/>
        </authorList>
    </citation>
    <scope>IDENTIFICATION</scope>
</reference>
<organism evidence="1 2">
    <name type="scientific">Ascaris lumbricoides</name>
    <name type="common">Giant roundworm</name>
    <dbReference type="NCBI Taxonomy" id="6252"/>
    <lineage>
        <taxon>Eukaryota</taxon>
        <taxon>Metazoa</taxon>
        <taxon>Ecdysozoa</taxon>
        <taxon>Nematoda</taxon>
        <taxon>Chromadorea</taxon>
        <taxon>Rhabditida</taxon>
        <taxon>Spirurina</taxon>
        <taxon>Ascaridomorpha</taxon>
        <taxon>Ascaridoidea</taxon>
        <taxon>Ascarididae</taxon>
        <taxon>Ascaris</taxon>
    </lineage>
</organism>
<dbReference type="WBParaSite" id="ALUE_0000147101-mRNA-1">
    <property type="protein sequence ID" value="ALUE_0000147101-mRNA-1"/>
    <property type="gene ID" value="ALUE_0000147101"/>
</dbReference>
<dbReference type="AlphaFoldDB" id="A0A0M3HIX6"/>
<name>A0A0M3HIX6_ASCLU</name>
<protein>
    <submittedName>
        <fullName evidence="2">Uncharacterized protein</fullName>
    </submittedName>
</protein>
<evidence type="ECO:0000313" key="1">
    <source>
        <dbReference type="Proteomes" id="UP000036681"/>
    </source>
</evidence>
<accession>A0A0M3HIX6</accession>
<dbReference type="Proteomes" id="UP000036681">
    <property type="component" value="Unplaced"/>
</dbReference>
<proteinExistence type="predicted"/>
<evidence type="ECO:0000313" key="2">
    <source>
        <dbReference type="WBParaSite" id="ALUE_0000147101-mRNA-1"/>
    </source>
</evidence>
<sequence length="78" mass="8557">MCASGLKSIACAAASVELGLQEVLYSLAKRISGKLSIKSKELNTIKRQRRHQRLVPFAPASCPKQTFALIFKEHSSNV</sequence>